<sequence length="95" mass="10560">MLADPYRSFEKSVIFLGTTWGLHVCCQFEVLQEDFVVVSPVCWQPLFRLGFGQGCFGSSKTDGLYKVSLPNGPLANGADDSLGARPVFFFQPHKR</sequence>
<name>A0ABR2SSR8_9ROSI</name>
<keyword evidence="2" id="KW-1185">Reference proteome</keyword>
<reference evidence="1 2" key="1">
    <citation type="journal article" date="2024" name="G3 (Bethesda)">
        <title>Genome assembly of Hibiscus sabdariffa L. provides insights into metabolisms of medicinal natural products.</title>
        <authorList>
            <person name="Kim T."/>
        </authorList>
    </citation>
    <scope>NUCLEOTIDE SEQUENCE [LARGE SCALE GENOMIC DNA]</scope>
    <source>
        <strain evidence="1">TK-2024</strain>
        <tissue evidence="1">Old leaves</tissue>
    </source>
</reference>
<dbReference type="EMBL" id="JBBPBN010000012">
    <property type="protein sequence ID" value="KAK9028293.1"/>
    <property type="molecule type" value="Genomic_DNA"/>
</dbReference>
<protein>
    <submittedName>
        <fullName evidence="1">Uncharacterized protein</fullName>
    </submittedName>
</protein>
<proteinExistence type="predicted"/>
<dbReference type="Proteomes" id="UP001396334">
    <property type="component" value="Unassembled WGS sequence"/>
</dbReference>
<comment type="caution">
    <text evidence="1">The sequence shown here is derived from an EMBL/GenBank/DDBJ whole genome shotgun (WGS) entry which is preliminary data.</text>
</comment>
<evidence type="ECO:0000313" key="1">
    <source>
        <dbReference type="EMBL" id="KAK9028293.1"/>
    </source>
</evidence>
<evidence type="ECO:0000313" key="2">
    <source>
        <dbReference type="Proteomes" id="UP001396334"/>
    </source>
</evidence>
<organism evidence="1 2">
    <name type="scientific">Hibiscus sabdariffa</name>
    <name type="common">roselle</name>
    <dbReference type="NCBI Taxonomy" id="183260"/>
    <lineage>
        <taxon>Eukaryota</taxon>
        <taxon>Viridiplantae</taxon>
        <taxon>Streptophyta</taxon>
        <taxon>Embryophyta</taxon>
        <taxon>Tracheophyta</taxon>
        <taxon>Spermatophyta</taxon>
        <taxon>Magnoliopsida</taxon>
        <taxon>eudicotyledons</taxon>
        <taxon>Gunneridae</taxon>
        <taxon>Pentapetalae</taxon>
        <taxon>rosids</taxon>
        <taxon>malvids</taxon>
        <taxon>Malvales</taxon>
        <taxon>Malvaceae</taxon>
        <taxon>Malvoideae</taxon>
        <taxon>Hibiscus</taxon>
    </lineage>
</organism>
<accession>A0ABR2SSR8</accession>
<gene>
    <name evidence="1" type="ORF">V6N11_068100</name>
</gene>